<sequence length="109" mass="12365">MPSDLEFFVDVDRETIRRISVRQIDGGRFLMVIRLQFDKGWESDSQSVTLKDKLALARRLIDEGVPEHAVYDDLKMEAPPSRSVLVVITISLAIWLVAGLGVLRALDWV</sequence>
<evidence type="ECO:0000313" key="2">
    <source>
        <dbReference type="EMBL" id="RWX78673.1"/>
    </source>
</evidence>
<proteinExistence type="predicted"/>
<keyword evidence="1" id="KW-0472">Membrane</keyword>
<dbReference type="EMBL" id="SBIP01000002">
    <property type="protein sequence ID" value="RWX78673.1"/>
    <property type="molecule type" value="Genomic_DNA"/>
</dbReference>
<keyword evidence="1" id="KW-0812">Transmembrane</keyword>
<evidence type="ECO:0000256" key="1">
    <source>
        <dbReference type="SAM" id="Phobius"/>
    </source>
</evidence>
<accession>A0A3S3RUT2</accession>
<keyword evidence="3" id="KW-1185">Reference proteome</keyword>
<evidence type="ECO:0000313" key="3">
    <source>
        <dbReference type="Proteomes" id="UP000287687"/>
    </source>
</evidence>
<reference evidence="2 3" key="1">
    <citation type="submission" date="2019-01" db="EMBL/GenBank/DDBJ databases">
        <title>The draft genome of Rhizobium sp. 24NR.</title>
        <authorList>
            <person name="Liu L."/>
            <person name="Liang L."/>
            <person name="Shi S."/>
            <person name="Xu L."/>
            <person name="Wang X."/>
            <person name="Li L."/>
            <person name="Zhang X."/>
        </authorList>
    </citation>
    <scope>NUCLEOTIDE SEQUENCE [LARGE SCALE GENOMIC DNA]</scope>
    <source>
        <strain evidence="2 3">24NR</strain>
    </source>
</reference>
<dbReference type="RefSeq" id="WP_128442650.1">
    <property type="nucleotide sequence ID" value="NZ_SBIP01000002.1"/>
</dbReference>
<organism evidence="2 3">
    <name type="scientific">Neorhizobium lilium</name>
    <dbReference type="NCBI Taxonomy" id="2503024"/>
    <lineage>
        <taxon>Bacteria</taxon>
        <taxon>Pseudomonadati</taxon>
        <taxon>Pseudomonadota</taxon>
        <taxon>Alphaproteobacteria</taxon>
        <taxon>Hyphomicrobiales</taxon>
        <taxon>Rhizobiaceae</taxon>
        <taxon>Rhizobium/Agrobacterium group</taxon>
        <taxon>Neorhizobium</taxon>
    </lineage>
</organism>
<keyword evidence="1" id="KW-1133">Transmembrane helix</keyword>
<protein>
    <submittedName>
        <fullName evidence="2">Uncharacterized protein</fullName>
    </submittedName>
</protein>
<feature type="transmembrane region" description="Helical" evidence="1">
    <location>
        <begin position="84"/>
        <end position="106"/>
    </location>
</feature>
<gene>
    <name evidence="2" type="ORF">EPK99_08750</name>
</gene>
<comment type="caution">
    <text evidence="2">The sequence shown here is derived from an EMBL/GenBank/DDBJ whole genome shotgun (WGS) entry which is preliminary data.</text>
</comment>
<dbReference type="AlphaFoldDB" id="A0A3S3RUT2"/>
<dbReference type="OrthoDB" id="8456366at2"/>
<name>A0A3S3RUT2_9HYPH</name>
<dbReference type="Proteomes" id="UP000287687">
    <property type="component" value="Unassembled WGS sequence"/>
</dbReference>